<dbReference type="EMBL" id="BOPF01000022">
    <property type="protein sequence ID" value="GIJ48767.1"/>
    <property type="molecule type" value="Genomic_DNA"/>
</dbReference>
<dbReference type="InterPro" id="IPR012338">
    <property type="entry name" value="Beta-lactam/transpept-like"/>
</dbReference>
<dbReference type="PANTHER" id="PTHR46825">
    <property type="entry name" value="D-ALANYL-D-ALANINE-CARBOXYPEPTIDASE/ENDOPEPTIDASE AMPH"/>
    <property type="match status" value="1"/>
</dbReference>
<dbReference type="AlphaFoldDB" id="A0A8J3YQK3"/>
<feature type="signal peptide" evidence="1">
    <location>
        <begin position="1"/>
        <end position="31"/>
    </location>
</feature>
<organism evidence="3 4">
    <name type="scientific">Virgisporangium aliadipatigenens</name>
    <dbReference type="NCBI Taxonomy" id="741659"/>
    <lineage>
        <taxon>Bacteria</taxon>
        <taxon>Bacillati</taxon>
        <taxon>Actinomycetota</taxon>
        <taxon>Actinomycetes</taxon>
        <taxon>Micromonosporales</taxon>
        <taxon>Micromonosporaceae</taxon>
        <taxon>Virgisporangium</taxon>
    </lineage>
</organism>
<dbReference type="InterPro" id="IPR050491">
    <property type="entry name" value="AmpC-like"/>
</dbReference>
<protein>
    <submittedName>
        <fullName evidence="3">Serine hydrolase</fullName>
    </submittedName>
</protein>
<gene>
    <name evidence="3" type="ORF">Val02_56530</name>
</gene>
<feature type="chain" id="PRO_5035182860" evidence="1">
    <location>
        <begin position="32"/>
        <end position="375"/>
    </location>
</feature>
<feature type="domain" description="Beta-lactamase-related" evidence="2">
    <location>
        <begin position="44"/>
        <end position="356"/>
    </location>
</feature>
<name>A0A8J3YQK3_9ACTN</name>
<evidence type="ECO:0000313" key="3">
    <source>
        <dbReference type="EMBL" id="GIJ48767.1"/>
    </source>
</evidence>
<accession>A0A8J3YQK3</accession>
<dbReference type="GO" id="GO:0016787">
    <property type="term" value="F:hydrolase activity"/>
    <property type="evidence" value="ECO:0007669"/>
    <property type="project" value="UniProtKB-KW"/>
</dbReference>
<dbReference type="Proteomes" id="UP000619260">
    <property type="component" value="Unassembled WGS sequence"/>
</dbReference>
<dbReference type="InterPro" id="IPR001466">
    <property type="entry name" value="Beta-lactam-related"/>
</dbReference>
<keyword evidence="4" id="KW-1185">Reference proteome</keyword>
<evidence type="ECO:0000259" key="2">
    <source>
        <dbReference type="Pfam" id="PF00144"/>
    </source>
</evidence>
<dbReference type="PANTHER" id="PTHR46825:SF7">
    <property type="entry name" value="D-ALANYL-D-ALANINE CARBOXYPEPTIDASE"/>
    <property type="match status" value="1"/>
</dbReference>
<dbReference type="SUPFAM" id="SSF56601">
    <property type="entry name" value="beta-lactamase/transpeptidase-like"/>
    <property type="match status" value="1"/>
</dbReference>
<keyword evidence="3" id="KW-0378">Hydrolase</keyword>
<sequence>MSRRAIRLMSALGGAAVAVALIAVQAPWANAESAARPDAVQRALDVLTRDDGFPGGLASVREPNGRSRTYTSGVGDLRTGAKVPANGRVRIASNTKMFTATVVLQLVGEGKIGLDEPVETYLPGVLRGRQVTVRQLLQHTSGLADYDDLLVGDYFSVQHRHYEPREVVDAALTRPDTPVGTFSYSNTNYVLAGLVVQRVTGRPIGEEITKRVIERLGLRDTYWPALGDQELHGPHPQGYHANKAGDPWVDVTTNDPSMGWAAGQLVATPADVNTFLAGLLGGKLLKPAQLEQMKSTVEAPEFDFSGTARYGLGIATFTLSCGGTAWSHGGNNPGYTTVNAIAPNGRAASIAVTALPTKIEGVQHLETALDTALCK</sequence>
<dbReference type="Gene3D" id="3.40.710.10">
    <property type="entry name" value="DD-peptidase/beta-lactamase superfamily"/>
    <property type="match status" value="1"/>
</dbReference>
<proteinExistence type="predicted"/>
<dbReference type="RefSeq" id="WP_203902242.1">
    <property type="nucleotide sequence ID" value="NZ_BOPF01000022.1"/>
</dbReference>
<comment type="caution">
    <text evidence="3">The sequence shown here is derived from an EMBL/GenBank/DDBJ whole genome shotgun (WGS) entry which is preliminary data.</text>
</comment>
<evidence type="ECO:0000256" key="1">
    <source>
        <dbReference type="SAM" id="SignalP"/>
    </source>
</evidence>
<evidence type="ECO:0000313" key="4">
    <source>
        <dbReference type="Proteomes" id="UP000619260"/>
    </source>
</evidence>
<keyword evidence="1" id="KW-0732">Signal</keyword>
<dbReference type="Pfam" id="PF00144">
    <property type="entry name" value="Beta-lactamase"/>
    <property type="match status" value="1"/>
</dbReference>
<reference evidence="3" key="1">
    <citation type="submission" date="2021-01" db="EMBL/GenBank/DDBJ databases">
        <title>Whole genome shotgun sequence of Virgisporangium aliadipatigenens NBRC 105644.</title>
        <authorList>
            <person name="Komaki H."/>
            <person name="Tamura T."/>
        </authorList>
    </citation>
    <scope>NUCLEOTIDE SEQUENCE</scope>
    <source>
        <strain evidence="3">NBRC 105644</strain>
    </source>
</reference>